<keyword evidence="3" id="KW-0175">Coiled coil</keyword>
<keyword evidence="8" id="KW-0282">Flagellum</keyword>
<comment type="similarity">
    <text evidence="1 5">Belongs to the FliD family.</text>
</comment>
<evidence type="ECO:0000256" key="5">
    <source>
        <dbReference type="RuleBase" id="RU362066"/>
    </source>
</evidence>
<keyword evidence="4 5" id="KW-0975">Bacterial flagellum</keyword>
<dbReference type="Pfam" id="PF02465">
    <property type="entry name" value="FliD_N"/>
    <property type="match status" value="1"/>
</dbReference>
<comment type="function">
    <text evidence="5">Required for morphogenesis and for the elongation of the flagellar filament by facilitating polymerization of the flagellin monomers at the tip of growing filament. Forms a capping structure, which prevents flagellin subunits (transported through the central channel of the flagellum) from leaking out without polymerization at the distal end.</text>
</comment>
<feature type="domain" description="Flagellar hook-associated protein 2 N-terminal" evidence="6">
    <location>
        <begin position="12"/>
        <end position="108"/>
    </location>
</feature>
<accession>A0ABW2PI32</accession>
<comment type="subcellular location">
    <subcellularLocation>
        <location evidence="5">Secreted</location>
    </subcellularLocation>
    <subcellularLocation>
        <location evidence="5">Bacterial flagellum</location>
    </subcellularLocation>
</comment>
<evidence type="ECO:0000313" key="8">
    <source>
        <dbReference type="EMBL" id="MFC7389128.1"/>
    </source>
</evidence>
<evidence type="ECO:0000256" key="2">
    <source>
        <dbReference type="ARBA" id="ARBA00011255"/>
    </source>
</evidence>
<evidence type="ECO:0000256" key="1">
    <source>
        <dbReference type="ARBA" id="ARBA00009764"/>
    </source>
</evidence>
<name>A0ABW2PI32_9BACL</name>
<evidence type="ECO:0000256" key="3">
    <source>
        <dbReference type="ARBA" id="ARBA00023054"/>
    </source>
</evidence>
<evidence type="ECO:0000259" key="6">
    <source>
        <dbReference type="Pfam" id="PF02465"/>
    </source>
</evidence>
<keyword evidence="8" id="KW-0969">Cilium</keyword>
<dbReference type="EMBL" id="JBHTCE010000001">
    <property type="protein sequence ID" value="MFC7389128.1"/>
    <property type="molecule type" value="Genomic_DNA"/>
</dbReference>
<dbReference type="InterPro" id="IPR010809">
    <property type="entry name" value="FliD_C"/>
</dbReference>
<protein>
    <recommendedName>
        <fullName evidence="5">Flagellar hook-associated protein 2</fullName>
        <shortName evidence="5">HAP2</shortName>
    </recommendedName>
    <alternativeName>
        <fullName evidence="5">Flagellar cap protein</fullName>
    </alternativeName>
</protein>
<keyword evidence="9" id="KW-1185">Reference proteome</keyword>
<comment type="subunit">
    <text evidence="2 5">Homopentamer.</text>
</comment>
<evidence type="ECO:0000259" key="7">
    <source>
        <dbReference type="Pfam" id="PF07195"/>
    </source>
</evidence>
<dbReference type="InterPro" id="IPR010810">
    <property type="entry name" value="Flagellin_hook_IN_motif"/>
</dbReference>
<sequence>MTTPIRFGGLASGIDTDSIIKQLMTVERIPVDRLEQKKQLTTWKVDAFREVNRSLLALRNNAVDLTLSKNFYARIATSSDESRVSVSATPSAGNTSIQITEVTALAKSASTYSVMPNGVTEVVDQNNVKVTKDTKLVDLNGVSPSTLSFKSSESGTLVSLNLTDTSTVGDLLNKLNAKDSGVSAFFDDATGKLSITSRQTGTDATIEFNDTTITDAFYLTNGVNGSNAEFTVNGMAISRASNTVTIDNVTLTLNQTFNASSSPVSLNTKPDTQAVFDKIKSFVDKYNETIELMSNKYSERQYRDFPPLTTEQKEELSEEEIKKWEEKAMSGLLRSDSKLRSGLDSLRSAWSSTDVTTSGPNQLYQIGLSTGKDFRAGGKIEIDEVKLKEAIETDPESVYKLFSDSTNGLLTKVRDITRDVRTGITREAGADGGVSNSFSLGRELVTIDKRIDSLNRQLFDKENAYYRRFTAMEKAMNQANSQAGYLQQYLGGGM</sequence>
<organism evidence="8 9">
    <name type="scientific">Exiguobacterium aestuarii</name>
    <dbReference type="NCBI Taxonomy" id="273527"/>
    <lineage>
        <taxon>Bacteria</taxon>
        <taxon>Bacillati</taxon>
        <taxon>Bacillota</taxon>
        <taxon>Bacilli</taxon>
        <taxon>Bacillales</taxon>
        <taxon>Bacillales Family XII. Incertae Sedis</taxon>
        <taxon>Exiguobacterium</taxon>
    </lineage>
</organism>
<dbReference type="RefSeq" id="WP_214786879.1">
    <property type="nucleotide sequence ID" value="NZ_JANIEL010000010.1"/>
</dbReference>
<dbReference type="InterPro" id="IPR003481">
    <property type="entry name" value="FliD_N"/>
</dbReference>
<dbReference type="Pfam" id="PF07195">
    <property type="entry name" value="FliD_C"/>
    <property type="match status" value="1"/>
</dbReference>
<gene>
    <name evidence="8" type="primary">fliD</name>
    <name evidence="8" type="ORF">ACFQO8_03155</name>
</gene>
<keyword evidence="8" id="KW-0966">Cell projection</keyword>
<dbReference type="PANTHER" id="PTHR30288">
    <property type="entry name" value="FLAGELLAR CAP/ASSEMBLY PROTEIN FLID"/>
    <property type="match status" value="1"/>
</dbReference>
<dbReference type="Pfam" id="PF07196">
    <property type="entry name" value="Flagellin_IN"/>
    <property type="match status" value="1"/>
</dbReference>
<dbReference type="PANTHER" id="PTHR30288:SF0">
    <property type="entry name" value="FLAGELLAR HOOK-ASSOCIATED PROTEIN 2"/>
    <property type="match status" value="1"/>
</dbReference>
<feature type="domain" description="Flagellar hook-associated protein 2 C-terminal" evidence="7">
    <location>
        <begin position="225"/>
        <end position="481"/>
    </location>
</feature>
<evidence type="ECO:0000313" key="9">
    <source>
        <dbReference type="Proteomes" id="UP001596439"/>
    </source>
</evidence>
<dbReference type="Proteomes" id="UP001596439">
    <property type="component" value="Unassembled WGS sequence"/>
</dbReference>
<keyword evidence="5" id="KW-0964">Secreted</keyword>
<evidence type="ECO:0000256" key="4">
    <source>
        <dbReference type="ARBA" id="ARBA00023143"/>
    </source>
</evidence>
<dbReference type="InterPro" id="IPR040026">
    <property type="entry name" value="FliD"/>
</dbReference>
<reference evidence="9" key="1">
    <citation type="journal article" date="2019" name="Int. J. Syst. Evol. Microbiol.">
        <title>The Global Catalogue of Microorganisms (GCM) 10K type strain sequencing project: providing services to taxonomists for standard genome sequencing and annotation.</title>
        <authorList>
            <consortium name="The Broad Institute Genomics Platform"/>
            <consortium name="The Broad Institute Genome Sequencing Center for Infectious Disease"/>
            <person name="Wu L."/>
            <person name="Ma J."/>
        </authorList>
    </citation>
    <scope>NUCLEOTIDE SEQUENCE [LARGE SCALE GENOMIC DNA]</scope>
    <source>
        <strain evidence="9">CCUG 55590</strain>
    </source>
</reference>
<proteinExistence type="inferred from homology"/>
<comment type="caution">
    <text evidence="8">The sequence shown here is derived from an EMBL/GenBank/DDBJ whole genome shotgun (WGS) entry which is preliminary data.</text>
</comment>